<keyword evidence="7" id="KW-0653">Protein transport</keyword>
<evidence type="ECO:0000313" key="8">
    <source>
        <dbReference type="EMBL" id="GBG14392.1"/>
    </source>
</evidence>
<keyword evidence="6" id="KW-0472">Membrane</keyword>
<dbReference type="PANTHER" id="PTHR30558">
    <property type="entry name" value="EXBD MEMBRANE COMPONENT OF PMF-DRIVEN MACROMOLECULE IMPORT SYSTEM"/>
    <property type="match status" value="1"/>
</dbReference>
<dbReference type="InterPro" id="IPR003400">
    <property type="entry name" value="ExbD"/>
</dbReference>
<evidence type="ECO:0000256" key="1">
    <source>
        <dbReference type="ARBA" id="ARBA00004162"/>
    </source>
</evidence>
<evidence type="ECO:0000313" key="9">
    <source>
        <dbReference type="Proteomes" id="UP000245081"/>
    </source>
</evidence>
<reference evidence="8 9" key="1">
    <citation type="journal article" date="2018" name="Environ. Microbiol.">
        <title>Isolation and genomic characterization of Novimethylophilus kurashikiensis gen. nov. sp. nov., a new lanthanide-dependent methylotrophic species of Methylophilaceae.</title>
        <authorList>
            <person name="Lv H."/>
            <person name="Sahin N."/>
            <person name="Tani A."/>
        </authorList>
    </citation>
    <scope>NUCLEOTIDE SEQUENCE [LARGE SCALE GENOMIC DNA]</scope>
    <source>
        <strain evidence="8 9">La2-4</strain>
    </source>
</reference>
<evidence type="ECO:0000256" key="5">
    <source>
        <dbReference type="ARBA" id="ARBA00022989"/>
    </source>
</evidence>
<evidence type="ECO:0000256" key="6">
    <source>
        <dbReference type="ARBA" id="ARBA00023136"/>
    </source>
</evidence>
<evidence type="ECO:0000256" key="4">
    <source>
        <dbReference type="ARBA" id="ARBA00022692"/>
    </source>
</evidence>
<dbReference type="GO" id="GO:0015031">
    <property type="term" value="P:protein transport"/>
    <property type="evidence" value="ECO:0007669"/>
    <property type="project" value="UniProtKB-KW"/>
</dbReference>
<dbReference type="EMBL" id="BDOQ01000007">
    <property type="protein sequence ID" value="GBG14392.1"/>
    <property type="molecule type" value="Genomic_DNA"/>
</dbReference>
<accession>A0A2R5F822</accession>
<dbReference type="PANTHER" id="PTHR30558:SF15">
    <property type="entry name" value="BIOPOLYMER TRANSPORT PROTEIN EXBD1"/>
    <property type="match status" value="1"/>
</dbReference>
<name>A0A2R5F822_9PROT</name>
<evidence type="ECO:0000256" key="2">
    <source>
        <dbReference type="ARBA" id="ARBA00005811"/>
    </source>
</evidence>
<dbReference type="AlphaFoldDB" id="A0A2R5F822"/>
<protein>
    <submittedName>
        <fullName evidence="8">Biopolymer transport protein TolR</fullName>
    </submittedName>
</protein>
<organism evidence="8 9">
    <name type="scientific">Novimethylophilus kurashikiensis</name>
    <dbReference type="NCBI Taxonomy" id="1825523"/>
    <lineage>
        <taxon>Bacteria</taxon>
        <taxon>Pseudomonadati</taxon>
        <taxon>Pseudomonadota</taxon>
        <taxon>Betaproteobacteria</taxon>
        <taxon>Nitrosomonadales</taxon>
        <taxon>Methylophilaceae</taxon>
        <taxon>Novimethylophilus</taxon>
    </lineage>
</organism>
<dbReference type="GO" id="GO:0005886">
    <property type="term" value="C:plasma membrane"/>
    <property type="evidence" value="ECO:0007669"/>
    <property type="project" value="UniProtKB-SubCell"/>
</dbReference>
<keyword evidence="5" id="KW-1133">Transmembrane helix</keyword>
<keyword evidence="9" id="KW-1185">Reference proteome</keyword>
<dbReference type="GO" id="GO:0022857">
    <property type="term" value="F:transmembrane transporter activity"/>
    <property type="evidence" value="ECO:0007669"/>
    <property type="project" value="InterPro"/>
</dbReference>
<comment type="caution">
    <text evidence="8">The sequence shown here is derived from an EMBL/GenBank/DDBJ whole genome shotgun (WGS) entry which is preliminary data.</text>
</comment>
<keyword evidence="3" id="KW-1003">Cell membrane</keyword>
<evidence type="ECO:0000256" key="7">
    <source>
        <dbReference type="RuleBase" id="RU003879"/>
    </source>
</evidence>
<comment type="similarity">
    <text evidence="2 7">Belongs to the ExbD/TolR family.</text>
</comment>
<proteinExistence type="inferred from homology"/>
<gene>
    <name evidence="8" type="primary">tolR</name>
    <name evidence="8" type="ORF">NMK_1991</name>
</gene>
<dbReference type="Pfam" id="PF02472">
    <property type="entry name" value="ExbD"/>
    <property type="match status" value="1"/>
</dbReference>
<dbReference type="Proteomes" id="UP000245081">
    <property type="component" value="Unassembled WGS sequence"/>
</dbReference>
<sequence>MMTKAQQRRAAAEINIIPLLDVLLVLVAVLLLLTPFMAKSIGVDLPATSAGAVMTQDTSVTLEIHSDGSVWSDGLRVVDWTKLYAKMRGATTAKVFADKAATFAAVAGVMDKLASNDIHNIQFAVKD</sequence>
<evidence type="ECO:0000256" key="3">
    <source>
        <dbReference type="ARBA" id="ARBA00022475"/>
    </source>
</evidence>
<comment type="subcellular location">
    <subcellularLocation>
        <location evidence="1">Cell membrane</location>
        <topology evidence="1">Single-pass membrane protein</topology>
    </subcellularLocation>
    <subcellularLocation>
        <location evidence="7">Cell membrane</location>
        <topology evidence="7">Single-pass type II membrane protein</topology>
    </subcellularLocation>
</comment>
<keyword evidence="7" id="KW-0813">Transport</keyword>
<keyword evidence="4 7" id="KW-0812">Transmembrane</keyword>